<dbReference type="AlphaFoldDB" id="A0A0P0L7U0"/>
<name>A0A0P0L7U0_9GAMM</name>
<feature type="transmembrane region" description="Helical" evidence="1">
    <location>
        <begin position="75"/>
        <end position="98"/>
    </location>
</feature>
<feature type="transmembrane region" description="Helical" evidence="1">
    <location>
        <begin position="147"/>
        <end position="167"/>
    </location>
</feature>
<feature type="transmembrane region" description="Helical" evidence="1">
    <location>
        <begin position="36"/>
        <end position="54"/>
    </location>
</feature>
<keyword evidence="1" id="KW-1133">Transmembrane helix</keyword>
<sequence length="220" mass="24417">MAYILDPQIIVPSFSEAISQLTSITLIKLGIDVNSLPFWLSVVGYPLVMFEVFTRHIATAINILLRKAHNNTVELIEVLFQVFIMSSIIAAIGLVLIYHSEHVAKIPNISQEVLTVTIKYTIVVGFFVTSILLISSLSLLAGQDNQVAGIGFILGTTGLIIEAIQNFGFTAEILLSITALFGAFLWHYGNKHNKAMELKGNKQEDLIDGIQRRREHLRNL</sequence>
<organism evidence="2">
    <name type="scientific">Colwellia sp. C1</name>
    <dbReference type="NCBI Taxonomy" id="1737566"/>
    <lineage>
        <taxon>Bacteria</taxon>
        <taxon>Pseudomonadati</taxon>
        <taxon>Pseudomonadota</taxon>
        <taxon>Gammaproteobacteria</taxon>
        <taxon>Alteromonadales</taxon>
        <taxon>Colwelliaceae</taxon>
        <taxon>Colwellia</taxon>
    </lineage>
</organism>
<protein>
    <submittedName>
        <fullName evidence="2">Uncharacterized protein</fullName>
    </submittedName>
</protein>
<keyword evidence="1" id="KW-0812">Transmembrane</keyword>
<evidence type="ECO:0000313" key="2">
    <source>
        <dbReference type="EMBL" id="ALK44371.1"/>
    </source>
</evidence>
<feature type="transmembrane region" description="Helical" evidence="1">
    <location>
        <begin position="118"/>
        <end position="140"/>
    </location>
</feature>
<proteinExistence type="predicted"/>
<dbReference type="EMBL" id="KT428295">
    <property type="protein sequence ID" value="ALK44371.1"/>
    <property type="molecule type" value="Genomic_DNA"/>
</dbReference>
<feature type="transmembrane region" description="Helical" evidence="1">
    <location>
        <begin position="173"/>
        <end position="189"/>
    </location>
</feature>
<reference evidence="2" key="1">
    <citation type="submission" date="2015-08" db="EMBL/GenBank/DDBJ databases">
        <title>Partial sequence of psychrophilic Colwellia sp.</title>
        <authorList>
            <person name="Pankowski J.A."/>
            <person name="Leong J.S."/>
            <person name="Nano F.E."/>
        </authorList>
    </citation>
    <scope>NUCLEOTIDE SEQUENCE</scope>
    <source>
        <strain evidence="2">C1</strain>
    </source>
</reference>
<accession>A0A0P0L7U0</accession>
<keyword evidence="1" id="KW-0472">Membrane</keyword>
<evidence type="ECO:0000256" key="1">
    <source>
        <dbReference type="SAM" id="Phobius"/>
    </source>
</evidence>